<gene>
    <name evidence="10" type="primary">gde1</name>
    <name evidence="10" type="ORF">DAT39_012390</name>
</gene>
<protein>
    <submittedName>
        <fullName evidence="10">Glycerophosphodiester phosphodiesterase 1</fullName>
    </submittedName>
</protein>
<keyword evidence="8" id="KW-1133">Transmembrane helix</keyword>
<feature type="region of interest" description="Disordered" evidence="7">
    <location>
        <begin position="400"/>
        <end position="426"/>
    </location>
</feature>
<dbReference type="GO" id="GO:0005886">
    <property type="term" value="C:plasma membrane"/>
    <property type="evidence" value="ECO:0007669"/>
    <property type="project" value="TreeGrafter"/>
</dbReference>
<dbReference type="PANTHER" id="PTHR46320">
    <property type="entry name" value="GLYCEROPHOSPHODIESTER PHOSPHODIESTERASE 1"/>
    <property type="match status" value="1"/>
</dbReference>
<accession>A0A8J4TMF0</accession>
<evidence type="ECO:0000256" key="2">
    <source>
        <dbReference type="ARBA" id="ARBA00004210"/>
    </source>
</evidence>
<feature type="domain" description="GP-PDE" evidence="9">
    <location>
        <begin position="66"/>
        <end position="336"/>
    </location>
</feature>
<dbReference type="Proteomes" id="UP000727407">
    <property type="component" value="Unassembled WGS sequence"/>
</dbReference>
<dbReference type="OrthoDB" id="197419at2759"/>
<dbReference type="GO" id="GO:0005634">
    <property type="term" value="C:nucleus"/>
    <property type="evidence" value="ECO:0007669"/>
    <property type="project" value="UniProtKB-SubCell"/>
</dbReference>
<evidence type="ECO:0000256" key="3">
    <source>
        <dbReference type="ARBA" id="ARBA00007277"/>
    </source>
</evidence>
<feature type="non-terminal residue" evidence="10">
    <location>
        <position position="426"/>
    </location>
</feature>
<comment type="similarity">
    <text evidence="3">Belongs to the glycerophosphoryl diester phosphodiesterase family.</text>
</comment>
<keyword evidence="11" id="KW-1185">Reference proteome</keyword>
<sequence>MLQLGDDWSCFSALFVLVLLGTRSAVCSVGLTAVLYLFLVVFRFPQVPASRARQVLRPGRLAPAGVSVVAHRAGAHDAPENTIAAIRAASANGATGVELDLEFTSDGVPILMHDDTVDRTTNGSGPLSKMRFSEVGKLDAAAKHRLSERYRGEKVPTLQEAVEECIKHELTIYFDVKGHPDEAAAALKQLYKKHPVLYNSSVVCSFEPKVIYRMRQADPEVVTALTHRPWSLSHFGDWSPRFSSPWKQHWMQVLDVLLDWAHHHLLWKLCGVSAFLLQKNYISTDTVQYWADRGIEVVAWTVNTAVEKNFYQQQLNINYITDSLTEDCPTQQQQTDLKHKRSHWLESNSPAPKIVFQRLNTKRFLRSTSPKEEDTSEGFTPAHEENVRFVYEAWQEVEQKLGEGAQTESGNGPVQYAERNPNPSMK</sequence>
<evidence type="ECO:0000256" key="4">
    <source>
        <dbReference type="ARBA" id="ARBA00010821"/>
    </source>
</evidence>
<dbReference type="GO" id="GO:0006580">
    <property type="term" value="P:ethanolamine metabolic process"/>
    <property type="evidence" value="ECO:0007669"/>
    <property type="project" value="TreeGrafter"/>
</dbReference>
<proteinExistence type="inferred from homology"/>
<evidence type="ECO:0000256" key="1">
    <source>
        <dbReference type="ARBA" id="ARBA00004123"/>
    </source>
</evidence>
<dbReference type="GO" id="GO:0010494">
    <property type="term" value="C:cytoplasmic stress granule"/>
    <property type="evidence" value="ECO:0007669"/>
    <property type="project" value="UniProtKB-SubCell"/>
</dbReference>
<evidence type="ECO:0000259" key="9">
    <source>
        <dbReference type="PROSITE" id="PS51704"/>
    </source>
</evidence>
<dbReference type="CDD" id="cd08573">
    <property type="entry name" value="GDPD_GDE1"/>
    <property type="match status" value="1"/>
</dbReference>
<evidence type="ECO:0000313" key="11">
    <source>
        <dbReference type="Proteomes" id="UP000727407"/>
    </source>
</evidence>
<reference evidence="10" key="1">
    <citation type="submission" date="2020-07" db="EMBL/GenBank/DDBJ databases">
        <title>Clarias magur genome sequencing, assembly and annotation.</title>
        <authorList>
            <person name="Kushwaha B."/>
            <person name="Kumar R."/>
            <person name="Das P."/>
            <person name="Joshi C.G."/>
            <person name="Kumar D."/>
            <person name="Nagpure N.S."/>
            <person name="Pandey M."/>
            <person name="Agarwal S."/>
            <person name="Srivastava S."/>
            <person name="Singh M."/>
            <person name="Sahoo L."/>
            <person name="Jayasankar P."/>
            <person name="Meher P.K."/>
            <person name="Koringa P.G."/>
            <person name="Iquebal M.A."/>
            <person name="Das S.P."/>
            <person name="Bit A."/>
            <person name="Patnaik S."/>
            <person name="Patel N."/>
            <person name="Shah T.M."/>
            <person name="Hinsu A."/>
            <person name="Jena J.K."/>
        </authorList>
    </citation>
    <scope>NUCLEOTIDE SEQUENCE</scope>
    <source>
        <strain evidence="10">CIFAMagur01</strain>
        <tissue evidence="10">Testis</tissue>
    </source>
</reference>
<keyword evidence="5" id="KW-0963">Cytoplasm</keyword>
<dbReference type="Gene3D" id="3.20.20.190">
    <property type="entry name" value="Phosphatidylinositol (PI) phosphodiesterase"/>
    <property type="match status" value="1"/>
</dbReference>
<dbReference type="PANTHER" id="PTHR46320:SF1">
    <property type="entry name" value="GLYCEROPHOSPHODIESTER PHOSPHODIESTERASE 1"/>
    <property type="match status" value="1"/>
</dbReference>
<keyword evidence="8" id="KW-0472">Membrane</keyword>
<dbReference type="GO" id="GO:0008889">
    <property type="term" value="F:glycerophosphodiester phosphodiesterase activity"/>
    <property type="evidence" value="ECO:0007669"/>
    <property type="project" value="TreeGrafter"/>
</dbReference>
<feature type="transmembrane region" description="Helical" evidence="8">
    <location>
        <begin position="12"/>
        <end position="42"/>
    </location>
</feature>
<keyword evidence="6" id="KW-0539">Nucleus</keyword>
<evidence type="ECO:0000313" key="10">
    <source>
        <dbReference type="EMBL" id="KAF5897895.1"/>
    </source>
</evidence>
<dbReference type="Pfam" id="PF03009">
    <property type="entry name" value="GDPD"/>
    <property type="match status" value="1"/>
</dbReference>
<evidence type="ECO:0000256" key="5">
    <source>
        <dbReference type="ARBA" id="ARBA00022490"/>
    </source>
</evidence>
<dbReference type="AlphaFoldDB" id="A0A8J4TMF0"/>
<dbReference type="SUPFAM" id="SSF51695">
    <property type="entry name" value="PLC-like phosphodiesterases"/>
    <property type="match status" value="1"/>
</dbReference>
<dbReference type="InterPro" id="IPR017946">
    <property type="entry name" value="PLC-like_Pdiesterase_TIM-brl"/>
</dbReference>
<evidence type="ECO:0000256" key="6">
    <source>
        <dbReference type="ARBA" id="ARBA00023242"/>
    </source>
</evidence>
<keyword evidence="8" id="KW-0812">Transmembrane</keyword>
<evidence type="ECO:0000256" key="7">
    <source>
        <dbReference type="SAM" id="MobiDB-lite"/>
    </source>
</evidence>
<dbReference type="GO" id="GO:0070291">
    <property type="term" value="P:N-acylethanolamine metabolic process"/>
    <property type="evidence" value="ECO:0007669"/>
    <property type="project" value="TreeGrafter"/>
</dbReference>
<evidence type="ECO:0000256" key="8">
    <source>
        <dbReference type="SAM" id="Phobius"/>
    </source>
</evidence>
<comment type="subcellular location">
    <subcellularLocation>
        <location evidence="2">Cytoplasm</location>
        <location evidence="2">Stress granule</location>
    </subcellularLocation>
    <subcellularLocation>
        <location evidence="1">Nucleus</location>
    </subcellularLocation>
</comment>
<dbReference type="InterPro" id="IPR029428">
    <property type="entry name" value="MCRIP"/>
</dbReference>
<comment type="similarity">
    <text evidence="4">Belongs to the MCRIP family.</text>
</comment>
<name>A0A8J4TMF0_CLAMG</name>
<organism evidence="10 11">
    <name type="scientific">Clarias magur</name>
    <name type="common">Asian catfish</name>
    <name type="synonym">Macropteronotus magur</name>
    <dbReference type="NCBI Taxonomy" id="1594786"/>
    <lineage>
        <taxon>Eukaryota</taxon>
        <taxon>Metazoa</taxon>
        <taxon>Chordata</taxon>
        <taxon>Craniata</taxon>
        <taxon>Vertebrata</taxon>
        <taxon>Euteleostomi</taxon>
        <taxon>Actinopterygii</taxon>
        <taxon>Neopterygii</taxon>
        <taxon>Teleostei</taxon>
        <taxon>Ostariophysi</taxon>
        <taxon>Siluriformes</taxon>
        <taxon>Clariidae</taxon>
        <taxon>Clarias</taxon>
    </lineage>
</organism>
<dbReference type="GO" id="GO:0006644">
    <property type="term" value="P:phospholipid metabolic process"/>
    <property type="evidence" value="ECO:0007669"/>
    <property type="project" value="TreeGrafter"/>
</dbReference>
<dbReference type="InterPro" id="IPR030395">
    <property type="entry name" value="GP_PDE_dom"/>
</dbReference>
<dbReference type="PROSITE" id="PS51704">
    <property type="entry name" value="GP_PDE"/>
    <property type="match status" value="1"/>
</dbReference>
<dbReference type="EMBL" id="QNUK01000217">
    <property type="protein sequence ID" value="KAF5897895.1"/>
    <property type="molecule type" value="Genomic_DNA"/>
</dbReference>
<dbReference type="Pfam" id="PF14799">
    <property type="entry name" value="FAM195"/>
    <property type="match status" value="1"/>
</dbReference>
<comment type="caution">
    <text evidence="10">The sequence shown here is derived from an EMBL/GenBank/DDBJ whole genome shotgun (WGS) entry which is preliminary data.</text>
</comment>